<evidence type="ECO:0000256" key="4">
    <source>
        <dbReference type="ARBA" id="ARBA00023293"/>
    </source>
</evidence>
<dbReference type="EC" id="4.6.1.2" evidence="1"/>
<dbReference type="GO" id="GO:0005886">
    <property type="term" value="C:plasma membrane"/>
    <property type="evidence" value="ECO:0007669"/>
    <property type="project" value="TreeGrafter"/>
</dbReference>
<dbReference type="SMART" id="SM00219">
    <property type="entry name" value="TyrKc"/>
    <property type="match status" value="1"/>
</dbReference>
<protein>
    <recommendedName>
        <fullName evidence="1">guanylate cyclase</fullName>
        <ecNumber evidence="1">4.6.1.2</ecNumber>
    </recommendedName>
</protein>
<evidence type="ECO:0000313" key="7">
    <source>
        <dbReference type="Proteomes" id="UP001209878"/>
    </source>
</evidence>
<dbReference type="GO" id="GO:0004016">
    <property type="term" value="F:adenylate cyclase activity"/>
    <property type="evidence" value="ECO:0007669"/>
    <property type="project" value="TreeGrafter"/>
</dbReference>
<sequence length="170" mass="19390">MMDLAKGMGYLHTSCIVSHGNLKSFNCLIDERWSLKISEYGLPSFLAGMDGSEDQNTVYKKKVWTAPEILRENFPPPRGTQKGDVYSFAIICYEIMSREEPYIFDNIIPRDVISRVRNGESTPYRPQLPELSELGPVITDMVKQCWDEVPESRPTFAQIRPLLRKEAGGE</sequence>
<dbReference type="PROSITE" id="PS50011">
    <property type="entry name" value="PROTEIN_KINASE_DOM"/>
    <property type="match status" value="1"/>
</dbReference>
<dbReference type="Pfam" id="PF07714">
    <property type="entry name" value="PK_Tyr_Ser-Thr"/>
    <property type="match status" value="1"/>
</dbReference>
<dbReference type="GO" id="GO:0004713">
    <property type="term" value="F:protein tyrosine kinase activity"/>
    <property type="evidence" value="ECO:0007669"/>
    <property type="project" value="InterPro"/>
</dbReference>
<dbReference type="GO" id="GO:0007168">
    <property type="term" value="P:receptor guanylyl cyclase signaling pathway"/>
    <property type="evidence" value="ECO:0007669"/>
    <property type="project" value="TreeGrafter"/>
</dbReference>
<dbReference type="PANTHER" id="PTHR11920:SF502">
    <property type="entry name" value="GUANYLATE CYCLASE"/>
    <property type="match status" value="1"/>
</dbReference>
<organism evidence="6 7">
    <name type="scientific">Ridgeia piscesae</name>
    <name type="common">Tubeworm</name>
    <dbReference type="NCBI Taxonomy" id="27915"/>
    <lineage>
        <taxon>Eukaryota</taxon>
        <taxon>Metazoa</taxon>
        <taxon>Spiralia</taxon>
        <taxon>Lophotrochozoa</taxon>
        <taxon>Annelida</taxon>
        <taxon>Polychaeta</taxon>
        <taxon>Sedentaria</taxon>
        <taxon>Canalipalpata</taxon>
        <taxon>Sabellida</taxon>
        <taxon>Siboglinidae</taxon>
        <taxon>Ridgeia</taxon>
    </lineage>
</organism>
<keyword evidence="7" id="KW-1185">Reference proteome</keyword>
<proteinExistence type="predicted"/>
<name>A0AAD9JWY2_RIDPI</name>
<dbReference type="InterPro" id="IPR020635">
    <property type="entry name" value="Tyr_kinase_cat_dom"/>
</dbReference>
<dbReference type="GO" id="GO:0005524">
    <property type="term" value="F:ATP binding"/>
    <property type="evidence" value="ECO:0007669"/>
    <property type="project" value="InterPro"/>
</dbReference>
<dbReference type="GO" id="GO:0001653">
    <property type="term" value="F:peptide receptor activity"/>
    <property type="evidence" value="ECO:0007669"/>
    <property type="project" value="TreeGrafter"/>
</dbReference>
<accession>A0AAD9JWY2</accession>
<dbReference type="InterPro" id="IPR000719">
    <property type="entry name" value="Prot_kinase_dom"/>
</dbReference>
<evidence type="ECO:0000256" key="2">
    <source>
        <dbReference type="ARBA" id="ARBA00022741"/>
    </source>
</evidence>
<dbReference type="InterPro" id="IPR011009">
    <property type="entry name" value="Kinase-like_dom_sf"/>
</dbReference>
<dbReference type="InterPro" id="IPR050401">
    <property type="entry name" value="Cyclic_nucleotide_synthase"/>
</dbReference>
<dbReference type="Proteomes" id="UP001209878">
    <property type="component" value="Unassembled WGS sequence"/>
</dbReference>
<evidence type="ECO:0000313" key="6">
    <source>
        <dbReference type="EMBL" id="KAK2160637.1"/>
    </source>
</evidence>
<reference evidence="6" key="1">
    <citation type="journal article" date="2023" name="Mol. Biol. Evol.">
        <title>Third-Generation Sequencing Reveals the Adaptive Role of the Epigenome in Three Deep-Sea Polychaetes.</title>
        <authorList>
            <person name="Perez M."/>
            <person name="Aroh O."/>
            <person name="Sun Y."/>
            <person name="Lan Y."/>
            <person name="Juniper S.K."/>
            <person name="Young C.R."/>
            <person name="Angers B."/>
            <person name="Qian P.Y."/>
        </authorList>
    </citation>
    <scope>NUCLEOTIDE SEQUENCE</scope>
    <source>
        <strain evidence="6">R07B-5</strain>
    </source>
</reference>
<keyword evidence="4" id="KW-0141">cGMP biosynthesis</keyword>
<keyword evidence="2" id="KW-0547">Nucleotide-binding</keyword>
<dbReference type="AlphaFoldDB" id="A0AAD9JWY2"/>
<dbReference type="Gene3D" id="1.10.510.10">
    <property type="entry name" value="Transferase(Phosphotransferase) domain 1"/>
    <property type="match status" value="1"/>
</dbReference>
<comment type="caution">
    <text evidence="6">The sequence shown here is derived from an EMBL/GenBank/DDBJ whole genome shotgun (WGS) entry which is preliminary data.</text>
</comment>
<dbReference type="PANTHER" id="PTHR11920">
    <property type="entry name" value="GUANYLYL CYCLASE"/>
    <property type="match status" value="1"/>
</dbReference>
<gene>
    <name evidence="6" type="ORF">NP493_1635g00024</name>
</gene>
<evidence type="ECO:0000256" key="3">
    <source>
        <dbReference type="ARBA" id="ARBA00023239"/>
    </source>
</evidence>
<keyword evidence="3" id="KW-0456">Lyase</keyword>
<evidence type="ECO:0000259" key="5">
    <source>
        <dbReference type="PROSITE" id="PS50011"/>
    </source>
</evidence>
<evidence type="ECO:0000256" key="1">
    <source>
        <dbReference type="ARBA" id="ARBA00012202"/>
    </source>
</evidence>
<dbReference type="SUPFAM" id="SSF56112">
    <property type="entry name" value="Protein kinase-like (PK-like)"/>
    <property type="match status" value="1"/>
</dbReference>
<dbReference type="GO" id="GO:0004383">
    <property type="term" value="F:guanylate cyclase activity"/>
    <property type="evidence" value="ECO:0007669"/>
    <property type="project" value="UniProtKB-EC"/>
</dbReference>
<feature type="domain" description="Protein kinase" evidence="5">
    <location>
        <begin position="1"/>
        <end position="163"/>
    </location>
</feature>
<dbReference type="EMBL" id="JAODUO010001633">
    <property type="protein sequence ID" value="KAK2160637.1"/>
    <property type="molecule type" value="Genomic_DNA"/>
</dbReference>
<dbReference type="InterPro" id="IPR001245">
    <property type="entry name" value="Ser-Thr/Tyr_kinase_cat_dom"/>
</dbReference>